<sequence>MEGRQKGVLLLRKIVTVAVLAGLVLAVGAGGWILTKDKSQKAQKISLKEQKKENEGWENMADNPLLKGEYPQVTRAVEAYYSALGDETSFVEGYENLNVYTKLGKYQDTYVAFVRYDMKIRDVYTGVPGLGTLYVTEDEDGKCQVETQVEEDEIHDLVEAVTGHEDVQALLTETQNAYRQAVQSDALLKEALLDLKQAYEDSAGS</sequence>
<feature type="transmembrane region" description="Helical" evidence="1">
    <location>
        <begin position="14"/>
        <end position="34"/>
    </location>
</feature>
<keyword evidence="1" id="KW-0472">Membrane</keyword>
<name>A0A9D3AHY2_9FIRM</name>
<dbReference type="EMBL" id="DYXE01000005">
    <property type="protein sequence ID" value="HJH48739.1"/>
    <property type="molecule type" value="Genomic_DNA"/>
</dbReference>
<gene>
    <name evidence="2" type="ORF">K8V39_00560</name>
</gene>
<comment type="caution">
    <text evidence="2">The sequence shown here is derived from an EMBL/GenBank/DDBJ whole genome shotgun (WGS) entry which is preliminary data.</text>
</comment>
<organism evidence="2 3">
    <name type="scientific">Merdimonas faecis</name>
    <dbReference type="NCBI Taxonomy" id="1653435"/>
    <lineage>
        <taxon>Bacteria</taxon>
        <taxon>Bacillati</taxon>
        <taxon>Bacillota</taxon>
        <taxon>Clostridia</taxon>
        <taxon>Lachnospirales</taxon>
        <taxon>Lachnospiraceae</taxon>
        <taxon>Merdimonas</taxon>
    </lineage>
</organism>
<proteinExistence type="predicted"/>
<accession>A0A9D3AHY2</accession>
<dbReference type="RefSeq" id="WP_277271448.1">
    <property type="nucleotide sequence ID" value="NZ_DYXE01000005.1"/>
</dbReference>
<keyword evidence="1" id="KW-0812">Transmembrane</keyword>
<evidence type="ECO:0000256" key="1">
    <source>
        <dbReference type="SAM" id="Phobius"/>
    </source>
</evidence>
<dbReference type="AlphaFoldDB" id="A0A9D3AHY2"/>
<evidence type="ECO:0000313" key="3">
    <source>
        <dbReference type="Proteomes" id="UP000813420"/>
    </source>
</evidence>
<keyword evidence="1" id="KW-1133">Transmembrane helix</keyword>
<reference evidence="2" key="2">
    <citation type="submission" date="2021-09" db="EMBL/GenBank/DDBJ databases">
        <authorList>
            <person name="Gilroy R."/>
        </authorList>
    </citation>
    <scope>NUCLEOTIDE SEQUENCE</scope>
    <source>
        <strain evidence="2">USAMLcec4-12693</strain>
    </source>
</reference>
<protein>
    <submittedName>
        <fullName evidence="2">Uncharacterized protein</fullName>
    </submittedName>
</protein>
<evidence type="ECO:0000313" key="2">
    <source>
        <dbReference type="EMBL" id="HJH48739.1"/>
    </source>
</evidence>
<reference evidence="2" key="1">
    <citation type="journal article" date="2021" name="PeerJ">
        <title>Extensive microbial diversity within the chicken gut microbiome revealed by metagenomics and culture.</title>
        <authorList>
            <person name="Gilroy R."/>
            <person name="Ravi A."/>
            <person name="Getino M."/>
            <person name="Pursley I."/>
            <person name="Horton D.L."/>
            <person name="Alikhan N.F."/>
            <person name="Baker D."/>
            <person name="Gharbi K."/>
            <person name="Hall N."/>
            <person name="Watson M."/>
            <person name="Adriaenssens E.M."/>
            <person name="Foster-Nyarko E."/>
            <person name="Jarju S."/>
            <person name="Secka A."/>
            <person name="Antonio M."/>
            <person name="Oren A."/>
            <person name="Chaudhuri R.R."/>
            <person name="La Ragione R."/>
            <person name="Hildebrand F."/>
            <person name="Pallen M.J."/>
        </authorList>
    </citation>
    <scope>NUCLEOTIDE SEQUENCE</scope>
    <source>
        <strain evidence="2">USAMLcec4-12693</strain>
    </source>
</reference>
<dbReference type="Proteomes" id="UP000813420">
    <property type="component" value="Unassembled WGS sequence"/>
</dbReference>